<evidence type="ECO:0000256" key="1">
    <source>
        <dbReference type="ARBA" id="ARBA00007689"/>
    </source>
</evidence>
<organism evidence="3 4">
    <name type="scientific">Pullulanibacillus pueri</name>
    <dbReference type="NCBI Taxonomy" id="1437324"/>
    <lineage>
        <taxon>Bacteria</taxon>
        <taxon>Bacillati</taxon>
        <taxon>Bacillota</taxon>
        <taxon>Bacilli</taxon>
        <taxon>Bacillales</taxon>
        <taxon>Sporolactobacillaceae</taxon>
        <taxon>Pullulanibacillus</taxon>
    </lineage>
</organism>
<evidence type="ECO:0000313" key="3">
    <source>
        <dbReference type="EMBL" id="GGH73399.1"/>
    </source>
</evidence>
<dbReference type="PANTHER" id="PTHR37828">
    <property type="entry name" value="GSR2449 PROTEIN"/>
    <property type="match status" value="1"/>
</dbReference>
<dbReference type="AlphaFoldDB" id="A0A8J2ZRI2"/>
<dbReference type="Gene3D" id="3.30.70.1060">
    <property type="entry name" value="Dimeric alpha+beta barrel"/>
    <property type="match status" value="1"/>
</dbReference>
<comment type="caution">
    <text evidence="3">The sequence shown here is derived from an EMBL/GenBank/DDBJ whole genome shotgun (WGS) entry which is preliminary data.</text>
</comment>
<dbReference type="PANTHER" id="PTHR37828:SF1">
    <property type="entry name" value="YCII-RELATED DOMAIN-CONTAINING PROTEIN"/>
    <property type="match status" value="1"/>
</dbReference>
<keyword evidence="4" id="KW-1185">Reference proteome</keyword>
<sequence>MRFLILFTPTDKWKKDIFFNDQPFMPEHVVYVQQAFDQGHVLLAGPFMDFSGGAIVIDFDTEEAAKAFVKKDPIVQNGVFSYQMKEWNVGMSKLENKNPQVGLDFIERKRKKQKKLGII</sequence>
<comment type="similarity">
    <text evidence="1">Belongs to the YciI family.</text>
</comment>
<proteinExistence type="inferred from homology"/>
<dbReference type="EMBL" id="BMFV01000001">
    <property type="protein sequence ID" value="GGH73399.1"/>
    <property type="molecule type" value="Genomic_DNA"/>
</dbReference>
<dbReference type="RefSeq" id="WP_188494902.1">
    <property type="nucleotide sequence ID" value="NZ_BMFV01000001.1"/>
</dbReference>
<dbReference type="InterPro" id="IPR011008">
    <property type="entry name" value="Dimeric_a/b-barrel"/>
</dbReference>
<dbReference type="Pfam" id="PF03795">
    <property type="entry name" value="YCII"/>
    <property type="match status" value="1"/>
</dbReference>
<gene>
    <name evidence="3" type="ORF">GCM10007096_00590</name>
</gene>
<name>A0A8J2ZRI2_9BACL</name>
<reference evidence="3" key="2">
    <citation type="submission" date="2020-09" db="EMBL/GenBank/DDBJ databases">
        <authorList>
            <person name="Sun Q."/>
            <person name="Zhou Y."/>
        </authorList>
    </citation>
    <scope>NUCLEOTIDE SEQUENCE</scope>
    <source>
        <strain evidence="3">CGMCC 1.12777</strain>
    </source>
</reference>
<evidence type="ECO:0000259" key="2">
    <source>
        <dbReference type="Pfam" id="PF03795"/>
    </source>
</evidence>
<dbReference type="Proteomes" id="UP000656813">
    <property type="component" value="Unassembled WGS sequence"/>
</dbReference>
<feature type="domain" description="YCII-related" evidence="2">
    <location>
        <begin position="1"/>
        <end position="88"/>
    </location>
</feature>
<evidence type="ECO:0000313" key="4">
    <source>
        <dbReference type="Proteomes" id="UP000656813"/>
    </source>
</evidence>
<dbReference type="InterPro" id="IPR005545">
    <property type="entry name" value="YCII"/>
</dbReference>
<accession>A0A8J2ZRI2</accession>
<dbReference type="SUPFAM" id="SSF54909">
    <property type="entry name" value="Dimeric alpha+beta barrel"/>
    <property type="match status" value="1"/>
</dbReference>
<protein>
    <recommendedName>
        <fullName evidence="2">YCII-related domain-containing protein</fullName>
    </recommendedName>
</protein>
<reference evidence="3" key="1">
    <citation type="journal article" date="2014" name="Int. J. Syst. Evol. Microbiol.">
        <title>Complete genome sequence of Corynebacterium casei LMG S-19264T (=DSM 44701T), isolated from a smear-ripened cheese.</title>
        <authorList>
            <consortium name="US DOE Joint Genome Institute (JGI-PGF)"/>
            <person name="Walter F."/>
            <person name="Albersmeier A."/>
            <person name="Kalinowski J."/>
            <person name="Ruckert C."/>
        </authorList>
    </citation>
    <scope>NUCLEOTIDE SEQUENCE</scope>
    <source>
        <strain evidence="3">CGMCC 1.12777</strain>
    </source>
</reference>